<accession>A0A964BXS3</accession>
<organism evidence="1 2">
    <name type="scientific">Waterburya agarophytonicola KI4</name>
    <dbReference type="NCBI Taxonomy" id="2874699"/>
    <lineage>
        <taxon>Bacteria</taxon>
        <taxon>Bacillati</taxon>
        <taxon>Cyanobacteriota</taxon>
        <taxon>Cyanophyceae</taxon>
        <taxon>Pleurocapsales</taxon>
        <taxon>Hyellaceae</taxon>
        <taxon>Waterburya</taxon>
        <taxon>Waterburya agarophytonicola</taxon>
    </lineage>
</organism>
<sequence length="121" mass="14241">MKLYPKEKVENAIALVRARKREQHIPNPSGYFVSALKGDWRAKNLVSEEGSDRQTQEIDKTAIFRHWYDLARELGYCSGQEMREGEQWVYLSGSWEKWSDAVNRGYSLEYLKKIIKRNQGQ</sequence>
<dbReference type="Proteomes" id="UP000729733">
    <property type="component" value="Unassembled WGS sequence"/>
</dbReference>
<proteinExistence type="predicted"/>
<name>A0A964BXS3_9CYAN</name>
<dbReference type="AlphaFoldDB" id="A0A964BXS3"/>
<reference evidence="1" key="1">
    <citation type="journal article" date="2021" name="Antonie Van Leeuwenhoek">
        <title>Draft genome and description of Waterburya agarophytonicola gen. nov. sp. nov. (Pleurocapsales, Cyanobacteria): a seaweed symbiont.</title>
        <authorList>
            <person name="Bonthond G."/>
            <person name="Shalygin S."/>
            <person name="Bayer T."/>
            <person name="Weinberger F."/>
        </authorList>
    </citation>
    <scope>NUCLEOTIDE SEQUENCE</scope>
    <source>
        <strain evidence="1">KI4</strain>
    </source>
</reference>
<keyword evidence="2" id="KW-1185">Reference proteome</keyword>
<evidence type="ECO:0000313" key="1">
    <source>
        <dbReference type="EMBL" id="MCC0179888.1"/>
    </source>
</evidence>
<protein>
    <submittedName>
        <fullName evidence="1">Uncharacterized protein</fullName>
    </submittedName>
</protein>
<evidence type="ECO:0000313" key="2">
    <source>
        <dbReference type="Proteomes" id="UP000729733"/>
    </source>
</evidence>
<gene>
    <name evidence="1" type="ORF">I4641_23405</name>
</gene>
<dbReference type="RefSeq" id="WP_229642983.1">
    <property type="nucleotide sequence ID" value="NZ_JADWDC010000131.1"/>
</dbReference>
<dbReference type="EMBL" id="JADWDC010000131">
    <property type="protein sequence ID" value="MCC0179888.1"/>
    <property type="molecule type" value="Genomic_DNA"/>
</dbReference>
<comment type="caution">
    <text evidence="1">The sequence shown here is derived from an EMBL/GenBank/DDBJ whole genome shotgun (WGS) entry which is preliminary data.</text>
</comment>